<reference evidence="1" key="1">
    <citation type="submission" date="2018-02" db="EMBL/GenBank/DDBJ databases">
        <title>Rhizophora mucronata_Transcriptome.</title>
        <authorList>
            <person name="Meera S.P."/>
            <person name="Sreeshan A."/>
            <person name="Augustine A."/>
        </authorList>
    </citation>
    <scope>NUCLEOTIDE SEQUENCE</scope>
    <source>
        <tissue evidence="1">Leaf</tissue>
    </source>
</reference>
<dbReference type="AlphaFoldDB" id="A0A2P2JXV8"/>
<evidence type="ECO:0000313" key="1">
    <source>
        <dbReference type="EMBL" id="MBW98275.1"/>
    </source>
</evidence>
<organism evidence="1">
    <name type="scientific">Rhizophora mucronata</name>
    <name type="common">Asiatic mangrove</name>
    <dbReference type="NCBI Taxonomy" id="61149"/>
    <lineage>
        <taxon>Eukaryota</taxon>
        <taxon>Viridiplantae</taxon>
        <taxon>Streptophyta</taxon>
        <taxon>Embryophyta</taxon>
        <taxon>Tracheophyta</taxon>
        <taxon>Spermatophyta</taxon>
        <taxon>Magnoliopsida</taxon>
        <taxon>eudicotyledons</taxon>
        <taxon>Gunneridae</taxon>
        <taxon>Pentapetalae</taxon>
        <taxon>rosids</taxon>
        <taxon>fabids</taxon>
        <taxon>Malpighiales</taxon>
        <taxon>Rhizophoraceae</taxon>
        <taxon>Rhizophora</taxon>
    </lineage>
</organism>
<dbReference type="EMBL" id="GGEC01017792">
    <property type="protein sequence ID" value="MBW98275.1"/>
    <property type="molecule type" value="Transcribed_RNA"/>
</dbReference>
<name>A0A2P2JXV8_RHIMU</name>
<sequence>MALHSPTAFCFGAGMVRSSRHHSVSLSGGNVKASAFSCPPLVPIHRLNFKGKSLFLGVWLDSECEYVFVPFTYLYLAPLLNS</sequence>
<accession>A0A2P2JXV8</accession>
<protein>
    <submittedName>
        <fullName evidence="1">Uncharacterized protein</fullName>
    </submittedName>
</protein>
<proteinExistence type="predicted"/>